<proteinExistence type="predicted"/>
<reference evidence="2" key="1">
    <citation type="submission" date="2014-09" db="EMBL/GenBank/DDBJ databases">
        <authorList>
            <person name="Magalhaes I.L.F."/>
            <person name="Oliveira U."/>
            <person name="Santos F.R."/>
            <person name="Vidigal T.H.D.A."/>
            <person name="Brescovit A.D."/>
            <person name="Santos A.J."/>
        </authorList>
    </citation>
    <scope>NUCLEOTIDE SEQUENCE</scope>
    <source>
        <tissue evidence="2">Shoot tissue taken approximately 20 cm above the soil surface</tissue>
    </source>
</reference>
<keyword evidence="1" id="KW-0812">Transmembrane</keyword>
<organism evidence="2">
    <name type="scientific">Arundo donax</name>
    <name type="common">Giant reed</name>
    <name type="synonym">Donax arundinaceus</name>
    <dbReference type="NCBI Taxonomy" id="35708"/>
    <lineage>
        <taxon>Eukaryota</taxon>
        <taxon>Viridiplantae</taxon>
        <taxon>Streptophyta</taxon>
        <taxon>Embryophyta</taxon>
        <taxon>Tracheophyta</taxon>
        <taxon>Spermatophyta</taxon>
        <taxon>Magnoliopsida</taxon>
        <taxon>Liliopsida</taxon>
        <taxon>Poales</taxon>
        <taxon>Poaceae</taxon>
        <taxon>PACMAD clade</taxon>
        <taxon>Arundinoideae</taxon>
        <taxon>Arundineae</taxon>
        <taxon>Arundo</taxon>
    </lineage>
</organism>
<protein>
    <submittedName>
        <fullName evidence="2">Uncharacterized protein</fullName>
    </submittedName>
</protein>
<reference evidence="2" key="2">
    <citation type="journal article" date="2015" name="Data Brief">
        <title>Shoot transcriptome of the giant reed, Arundo donax.</title>
        <authorList>
            <person name="Barrero R.A."/>
            <person name="Guerrero F.D."/>
            <person name="Moolhuijzen P."/>
            <person name="Goolsby J.A."/>
            <person name="Tidwell J."/>
            <person name="Bellgard S.E."/>
            <person name="Bellgard M.I."/>
        </authorList>
    </citation>
    <scope>NUCLEOTIDE SEQUENCE</scope>
    <source>
        <tissue evidence="2">Shoot tissue taken approximately 20 cm above the soil surface</tissue>
    </source>
</reference>
<evidence type="ECO:0000256" key="1">
    <source>
        <dbReference type="SAM" id="Phobius"/>
    </source>
</evidence>
<feature type="transmembrane region" description="Helical" evidence="1">
    <location>
        <begin position="12"/>
        <end position="32"/>
    </location>
</feature>
<name>A0A0A9EN15_ARUDO</name>
<sequence>MSELSDDDMPAPVGLLSTVMSSYSWLMTWPILPGQAAYVRDF</sequence>
<dbReference type="AlphaFoldDB" id="A0A0A9EN15"/>
<keyword evidence="1" id="KW-1133">Transmembrane helix</keyword>
<evidence type="ECO:0000313" key="2">
    <source>
        <dbReference type="EMBL" id="JAD99250.1"/>
    </source>
</evidence>
<dbReference type="EMBL" id="GBRH01198645">
    <property type="protein sequence ID" value="JAD99250.1"/>
    <property type="molecule type" value="Transcribed_RNA"/>
</dbReference>
<keyword evidence="1" id="KW-0472">Membrane</keyword>
<accession>A0A0A9EN15</accession>